<evidence type="ECO:0000313" key="8">
    <source>
        <dbReference type="EMBL" id="MDO7786796.1"/>
    </source>
</evidence>
<evidence type="ECO:0000256" key="1">
    <source>
        <dbReference type="ARBA" id="ARBA00009986"/>
    </source>
</evidence>
<evidence type="ECO:0000256" key="6">
    <source>
        <dbReference type="ARBA" id="ARBA00067277"/>
    </source>
</evidence>
<evidence type="ECO:0000313" key="9">
    <source>
        <dbReference type="Proteomes" id="UP001172911"/>
    </source>
</evidence>
<gene>
    <name evidence="8" type="ORF">P6N53_06120</name>
</gene>
<keyword evidence="9" id="KW-1185">Reference proteome</keyword>
<dbReference type="AlphaFoldDB" id="A0AAW7ZBM0"/>
<name>A0AAW7ZBM0_9FIRM</name>
<comment type="function">
    <text evidence="4">Part of the sulfo-TAL (or sulfo-SFT) pathway, a D-sulfoquinovose degradation pathway that produces sulfolactate (SL). Catalyzes the oxidation of 3-sulfolactaldehyde (SLA) to sulfolactate (SL).</text>
</comment>
<evidence type="ECO:0000259" key="7">
    <source>
        <dbReference type="Pfam" id="PF00171"/>
    </source>
</evidence>
<dbReference type="Gene3D" id="3.40.309.10">
    <property type="entry name" value="Aldehyde Dehydrogenase, Chain A, domain 2"/>
    <property type="match status" value="1"/>
</dbReference>
<dbReference type="InterPro" id="IPR016162">
    <property type="entry name" value="Ald_DH_N"/>
</dbReference>
<dbReference type="Pfam" id="PF00171">
    <property type="entry name" value="Aldedh"/>
    <property type="match status" value="1"/>
</dbReference>
<organism evidence="8 9">
    <name type="scientific">Desulforamulus aquiferis</name>
    <dbReference type="NCBI Taxonomy" id="1397668"/>
    <lineage>
        <taxon>Bacteria</taxon>
        <taxon>Bacillati</taxon>
        <taxon>Bacillota</taxon>
        <taxon>Clostridia</taxon>
        <taxon>Eubacteriales</taxon>
        <taxon>Peptococcaceae</taxon>
        <taxon>Desulforamulus</taxon>
    </lineage>
</organism>
<comment type="caution">
    <text evidence="8">The sequence shown here is derived from an EMBL/GenBank/DDBJ whole genome shotgun (WGS) entry which is preliminary data.</text>
</comment>
<dbReference type="Gene3D" id="3.40.605.10">
    <property type="entry name" value="Aldehyde Dehydrogenase, Chain A, domain 1"/>
    <property type="match status" value="1"/>
</dbReference>
<comment type="catalytic activity">
    <reaction evidence="3">
        <text>(2S)-3-sulfolactaldehyde + NAD(+) + H2O = (2S)-3-sulfolactate + NADH + 2 H(+)</text>
        <dbReference type="Rhea" id="RHEA:47932"/>
        <dbReference type="ChEBI" id="CHEBI:15377"/>
        <dbReference type="ChEBI" id="CHEBI:15378"/>
        <dbReference type="ChEBI" id="CHEBI:57540"/>
        <dbReference type="ChEBI" id="CHEBI:57945"/>
        <dbReference type="ChEBI" id="CHEBI:61289"/>
        <dbReference type="ChEBI" id="CHEBI:90109"/>
        <dbReference type="EC" id="1.2.1.97"/>
    </reaction>
    <physiologicalReaction direction="left-to-right" evidence="3">
        <dbReference type="Rhea" id="RHEA:47933"/>
    </physiologicalReaction>
</comment>
<dbReference type="PANTHER" id="PTHR42991:SF1">
    <property type="entry name" value="ALDEHYDE DEHYDROGENASE"/>
    <property type="match status" value="1"/>
</dbReference>
<proteinExistence type="inferred from homology"/>
<dbReference type="PANTHER" id="PTHR42991">
    <property type="entry name" value="ALDEHYDE DEHYDROGENASE"/>
    <property type="match status" value="1"/>
</dbReference>
<dbReference type="InterPro" id="IPR016163">
    <property type="entry name" value="Ald_DH_C"/>
</dbReference>
<dbReference type="EC" id="1.2.1.97" evidence="5"/>
<keyword evidence="2" id="KW-0560">Oxidoreductase</keyword>
<dbReference type="RefSeq" id="WP_304541902.1">
    <property type="nucleotide sequence ID" value="NZ_JARPTC010000007.1"/>
</dbReference>
<comment type="similarity">
    <text evidence="1">Belongs to the aldehyde dehydrogenase family.</text>
</comment>
<evidence type="ECO:0000256" key="2">
    <source>
        <dbReference type="ARBA" id="ARBA00023002"/>
    </source>
</evidence>
<dbReference type="InterPro" id="IPR051020">
    <property type="entry name" value="ALDH-related_metabolic_enz"/>
</dbReference>
<reference evidence="8" key="2">
    <citation type="submission" date="2023-03" db="EMBL/GenBank/DDBJ databases">
        <authorList>
            <person name="Zhang Z."/>
        </authorList>
    </citation>
    <scope>NUCLEOTIDE SEQUENCE</scope>
    <source>
        <strain evidence="8">DSA</strain>
    </source>
</reference>
<feature type="domain" description="Aldehyde dehydrogenase" evidence="7">
    <location>
        <begin position="13"/>
        <end position="469"/>
    </location>
</feature>
<dbReference type="InterPro" id="IPR015590">
    <property type="entry name" value="Aldehyde_DH_dom"/>
</dbReference>
<evidence type="ECO:0000256" key="4">
    <source>
        <dbReference type="ARBA" id="ARBA00054572"/>
    </source>
</evidence>
<dbReference type="SUPFAM" id="SSF53720">
    <property type="entry name" value="ALDH-like"/>
    <property type="match status" value="1"/>
</dbReference>
<dbReference type="EMBL" id="JARPTC010000007">
    <property type="protein sequence ID" value="MDO7786796.1"/>
    <property type="molecule type" value="Genomic_DNA"/>
</dbReference>
<evidence type="ECO:0000256" key="3">
    <source>
        <dbReference type="ARBA" id="ARBA00050326"/>
    </source>
</evidence>
<dbReference type="FunFam" id="3.40.605.10:FF:000007">
    <property type="entry name" value="NAD/NADP-dependent betaine aldehyde dehydrogenase"/>
    <property type="match status" value="1"/>
</dbReference>
<dbReference type="InterPro" id="IPR016161">
    <property type="entry name" value="Ald_DH/histidinol_DH"/>
</dbReference>
<reference evidence="8" key="1">
    <citation type="journal article" date="2023" name="J. Hazard. Mater.">
        <title>Anaerobic biodegradation of pyrene and benzo[a]pyrene by a new sulfate-reducing Desulforamulus aquiferis strain DSA.</title>
        <authorList>
            <person name="Zhang Z."/>
            <person name="Sun J."/>
            <person name="Gong X."/>
            <person name="Wang C."/>
            <person name="Wang H."/>
        </authorList>
    </citation>
    <scope>NUCLEOTIDE SEQUENCE</scope>
    <source>
        <strain evidence="8">DSA</strain>
    </source>
</reference>
<dbReference type="GO" id="GO:0008911">
    <property type="term" value="F:lactaldehyde dehydrogenase (NAD+) activity"/>
    <property type="evidence" value="ECO:0007669"/>
    <property type="project" value="TreeGrafter"/>
</dbReference>
<dbReference type="Proteomes" id="UP001172911">
    <property type="component" value="Unassembled WGS sequence"/>
</dbReference>
<sequence length="476" mass="51731">MIPKIKLFINGQWVESDQTEKVLNKANGEPVAEIYVAGLKEVEQAVTSAQRAFKREKIAPYRRYDILKRASELLMERQEEMALTLSLEVGKTIREARMEVSRAAQTLLISAEESKRIHGEIIPISSSPGNENRRAWTIRQPLGVVCAITPFNFPANLTCHKIGPAIAAGNAVVYKPASTTPIFGAKLCEIFLESGLPKGYLNMVMGPGSVVGDALAKDQRIDFYSFTGSTSVGLKLKNSVGLRPVSLELGSNSPTIVHGDADLMVAVEACTRSAFANAGQVCISVQRVYVHNSIYNDFCQQAAALAKTLKVGDPLDPTTDIGPMINEKEAIRVEGWLQEAVTEGAKILVGGKRNGPFLEPTILTNVHPKMKCSCQELFAPVFNVVSYNTIDEALAMANDSNYGLQAGVFTNSLDIASRCAEELECGGVIINDVSAFRADLMPYGGWKESGTGKEGPRYAIEEMTREKVVVLKLKGK</sequence>
<dbReference type="CDD" id="cd07149">
    <property type="entry name" value="ALDH_y4uC"/>
    <property type="match status" value="1"/>
</dbReference>
<accession>A0AAW7ZBM0</accession>
<evidence type="ECO:0000256" key="5">
    <source>
        <dbReference type="ARBA" id="ARBA00066984"/>
    </source>
</evidence>
<dbReference type="FunFam" id="3.40.309.10:FF:000009">
    <property type="entry name" value="Aldehyde dehydrogenase A"/>
    <property type="match status" value="1"/>
</dbReference>
<protein>
    <recommendedName>
        <fullName evidence="6">3-sulfolactaldehyde dehydrogenase</fullName>
        <ecNumber evidence="5">1.2.1.97</ecNumber>
    </recommendedName>
</protein>